<evidence type="ECO:0000313" key="2">
    <source>
        <dbReference type="Proteomes" id="UP000076722"/>
    </source>
</evidence>
<reference evidence="1 2" key="1">
    <citation type="journal article" date="2016" name="Mol. Biol. Evol.">
        <title>Comparative Genomics of Early-Diverging Mushroom-Forming Fungi Provides Insights into the Origins of Lignocellulose Decay Capabilities.</title>
        <authorList>
            <person name="Nagy L.G."/>
            <person name="Riley R."/>
            <person name="Tritt A."/>
            <person name="Adam C."/>
            <person name="Daum C."/>
            <person name="Floudas D."/>
            <person name="Sun H."/>
            <person name="Yadav J.S."/>
            <person name="Pangilinan J."/>
            <person name="Larsson K.H."/>
            <person name="Matsuura K."/>
            <person name="Barry K."/>
            <person name="Labutti K."/>
            <person name="Kuo R."/>
            <person name="Ohm R.A."/>
            <person name="Bhattacharya S.S."/>
            <person name="Shirouzu T."/>
            <person name="Yoshinaga Y."/>
            <person name="Martin F.M."/>
            <person name="Grigoriev I.V."/>
            <person name="Hibbett D.S."/>
        </authorList>
    </citation>
    <scope>NUCLEOTIDE SEQUENCE [LARGE SCALE GENOMIC DNA]</scope>
    <source>
        <strain evidence="1 2">HHB9708</strain>
    </source>
</reference>
<protein>
    <submittedName>
        <fullName evidence="1">Uncharacterized protein</fullName>
    </submittedName>
</protein>
<sequence>MADALPDPLRSNPRAPTEGLIHEITRSELTEEDSPYISPSSVQTLSFPRVDFVTANLEISKIGEPTASGPQRLKQTHLTNIDVISSYTPPSVNTDLAPDLPALSSPAHPMLPPALLEQQAFALVTLATPSHHRMQA</sequence>
<name>A0A164QZ70_9AGAM</name>
<proteinExistence type="predicted"/>
<evidence type="ECO:0000313" key="1">
    <source>
        <dbReference type="EMBL" id="KZS90100.1"/>
    </source>
</evidence>
<keyword evidence="2" id="KW-1185">Reference proteome</keyword>
<dbReference type="AlphaFoldDB" id="A0A164QZ70"/>
<dbReference type="Proteomes" id="UP000076722">
    <property type="component" value="Unassembled WGS sequence"/>
</dbReference>
<gene>
    <name evidence="1" type="ORF">SISNIDRAFT_488634</name>
</gene>
<accession>A0A164QZ70</accession>
<organism evidence="1 2">
    <name type="scientific">Sistotremastrum niveocremeum HHB9708</name>
    <dbReference type="NCBI Taxonomy" id="1314777"/>
    <lineage>
        <taxon>Eukaryota</taxon>
        <taxon>Fungi</taxon>
        <taxon>Dikarya</taxon>
        <taxon>Basidiomycota</taxon>
        <taxon>Agaricomycotina</taxon>
        <taxon>Agaricomycetes</taxon>
        <taxon>Sistotremastrales</taxon>
        <taxon>Sistotremastraceae</taxon>
        <taxon>Sertulicium</taxon>
        <taxon>Sertulicium niveocremeum</taxon>
    </lineage>
</organism>
<dbReference type="EMBL" id="KV419423">
    <property type="protein sequence ID" value="KZS90100.1"/>
    <property type="molecule type" value="Genomic_DNA"/>
</dbReference>